<keyword evidence="5 7" id="KW-0658">Purine biosynthesis</keyword>
<keyword evidence="7 10" id="KW-0411">Iron-sulfur</keyword>
<evidence type="ECO:0000313" key="13">
    <source>
        <dbReference type="Proteomes" id="UP000231267"/>
    </source>
</evidence>
<organism evidence="12 13">
    <name type="scientific">Candidatus Taenaricola geysiri</name>
    <dbReference type="NCBI Taxonomy" id="1974752"/>
    <lineage>
        <taxon>Bacteria</taxon>
        <taxon>Pseudomonadati</taxon>
        <taxon>Candidatus Omnitrophota</taxon>
        <taxon>Candidatus Taenaricola</taxon>
    </lineage>
</organism>
<comment type="cofactor">
    <cofactor evidence="7 10">
        <name>[4Fe-4S] cluster</name>
        <dbReference type="ChEBI" id="CHEBI:49883"/>
    </cofactor>
    <text evidence="7 10">Binds 1 [4Fe-4S] cluster per subunit.</text>
</comment>
<proteinExistence type="inferred from homology"/>
<dbReference type="HAMAP" id="MF_01931">
    <property type="entry name" value="PurF"/>
    <property type="match status" value="1"/>
</dbReference>
<dbReference type="EC" id="2.4.2.14" evidence="7"/>
<evidence type="ECO:0000256" key="6">
    <source>
        <dbReference type="ARBA" id="ARBA00022962"/>
    </source>
</evidence>
<dbReference type="Gene3D" id="3.60.20.10">
    <property type="entry name" value="Glutamine Phosphoribosylpyrophosphate, subunit 1, domain 1"/>
    <property type="match status" value="1"/>
</dbReference>
<comment type="caution">
    <text evidence="7">Lacks conserved residue(s) required for the propagation of feature annotation.</text>
</comment>
<evidence type="ECO:0000256" key="5">
    <source>
        <dbReference type="ARBA" id="ARBA00022755"/>
    </source>
</evidence>
<dbReference type="CDD" id="cd06223">
    <property type="entry name" value="PRTases_typeI"/>
    <property type="match status" value="1"/>
</dbReference>
<evidence type="ECO:0000256" key="7">
    <source>
        <dbReference type="HAMAP-Rule" id="MF_01931"/>
    </source>
</evidence>
<keyword evidence="4 7" id="KW-0808">Transferase</keyword>
<keyword evidence="7 10" id="KW-0408">Iron</keyword>
<dbReference type="CDD" id="cd00715">
    <property type="entry name" value="GPATase_N"/>
    <property type="match status" value="1"/>
</dbReference>
<feature type="binding site" evidence="7 10">
    <location>
        <position position="383"/>
    </location>
    <ligand>
        <name>[4Fe-4S] cluster</name>
        <dbReference type="ChEBI" id="CHEBI:49883"/>
    </ligand>
</feature>
<gene>
    <name evidence="7" type="primary">purF</name>
    <name evidence="12" type="ORF">COW11_02455</name>
</gene>
<dbReference type="InterPro" id="IPR029055">
    <property type="entry name" value="Ntn_hydrolases_N"/>
</dbReference>
<dbReference type="UniPathway" id="UPA00074">
    <property type="reaction ID" value="UER00124"/>
</dbReference>
<dbReference type="GO" id="GO:0046872">
    <property type="term" value="F:metal ion binding"/>
    <property type="evidence" value="ECO:0007669"/>
    <property type="project" value="UniProtKB-KW"/>
</dbReference>
<comment type="catalytic activity">
    <reaction evidence="7 8">
        <text>5-phospho-beta-D-ribosylamine + L-glutamate + diphosphate = 5-phospho-alpha-D-ribose 1-diphosphate + L-glutamine + H2O</text>
        <dbReference type="Rhea" id="RHEA:14905"/>
        <dbReference type="ChEBI" id="CHEBI:15377"/>
        <dbReference type="ChEBI" id="CHEBI:29985"/>
        <dbReference type="ChEBI" id="CHEBI:33019"/>
        <dbReference type="ChEBI" id="CHEBI:58017"/>
        <dbReference type="ChEBI" id="CHEBI:58359"/>
        <dbReference type="ChEBI" id="CHEBI:58681"/>
        <dbReference type="EC" id="2.4.2.14"/>
    </reaction>
</comment>
<dbReference type="InterPro" id="IPR000836">
    <property type="entry name" value="PRTase_dom"/>
</dbReference>
<keyword evidence="7" id="KW-0004">4Fe-4S</keyword>
<dbReference type="GO" id="GO:0004044">
    <property type="term" value="F:amidophosphoribosyltransferase activity"/>
    <property type="evidence" value="ECO:0007669"/>
    <property type="project" value="UniProtKB-UniRule"/>
</dbReference>
<feature type="binding site" evidence="7 10">
    <location>
        <position position="236"/>
    </location>
    <ligand>
        <name>[4Fe-4S] cluster</name>
        <dbReference type="ChEBI" id="CHEBI:49883"/>
    </ligand>
</feature>
<evidence type="ECO:0000313" key="12">
    <source>
        <dbReference type="EMBL" id="PIW66600.1"/>
    </source>
</evidence>
<dbReference type="InterPro" id="IPR005854">
    <property type="entry name" value="PurF"/>
</dbReference>
<comment type="caution">
    <text evidence="12">The sequence shown here is derived from an EMBL/GenBank/DDBJ whole genome shotgun (WGS) entry which is preliminary data.</text>
</comment>
<name>A0A2J0LKN4_9BACT</name>
<dbReference type="InterPro" id="IPR029057">
    <property type="entry name" value="PRTase-like"/>
</dbReference>
<dbReference type="SUPFAM" id="SSF56235">
    <property type="entry name" value="N-terminal nucleophile aminohydrolases (Ntn hydrolases)"/>
    <property type="match status" value="1"/>
</dbReference>
<dbReference type="Proteomes" id="UP000231267">
    <property type="component" value="Unassembled WGS sequence"/>
</dbReference>
<evidence type="ECO:0000256" key="8">
    <source>
        <dbReference type="PIRNR" id="PIRNR000485"/>
    </source>
</evidence>
<dbReference type="PROSITE" id="PS51278">
    <property type="entry name" value="GATASE_TYPE_2"/>
    <property type="match status" value="1"/>
</dbReference>
<protein>
    <recommendedName>
        <fullName evidence="7">Amidophosphoribosyltransferase</fullName>
        <shortName evidence="7">ATase</shortName>
        <ecNumber evidence="7">2.4.2.14</ecNumber>
    </recommendedName>
    <alternativeName>
        <fullName evidence="7">Glutamine phosphoribosylpyrophosphate amidotransferase</fullName>
        <shortName evidence="7">GPATase</shortName>
    </alternativeName>
</protein>
<dbReference type="EMBL" id="PFGP01000053">
    <property type="protein sequence ID" value="PIW66600.1"/>
    <property type="molecule type" value="Genomic_DNA"/>
</dbReference>
<feature type="binding site" evidence="7 10">
    <location>
        <position position="434"/>
    </location>
    <ligand>
        <name>[4Fe-4S] cluster</name>
        <dbReference type="ChEBI" id="CHEBI:49883"/>
    </ligand>
</feature>
<sequence>MCGIFGIYNHKDAARLTYLGLYALQHRGQESAGIVASDGINVTEHRGMGLVADVFKRNALNRLKGRIAIGHTRYSTTGSSDIKNAQPFSVKYFRGSLAIGHNGNLVNAKFLKDQLEKEGAIFQTSIDSEVIIHLIARSQKEDLIDAVIDGLSQVKGAYSLVFMTEDKIIAARDPKGFKPLCLGSLDGSYVVASETCAFDLIQTKYIRDVEPGEIVVIDKTGMKSIKPFKEEKHTYCIFELIYFSRPDSKVFGRNVYMARKRMGEQLAKESPVKGADMVVPIPDSGNCAGLGFAQKSKIPFEIAIIRNHYIGRTFIQPSQYVRNLGVKVKLNPVRDVIKNKNIVVLEDSIVRGTTSKARIRTLRQAGVKEVHMRVSCPPHKYPCFYGIDFPDRKKLIACRKDLKKIRKFINLDSLSYLSLQGLYKATGLPEQKFCAACFTGEYPVCFDDSCARKNILEK</sequence>
<comment type="similarity">
    <text evidence="2 7 8">In the C-terminal section; belongs to the purine/pyrimidine phosphoribosyltransferase family.</text>
</comment>
<dbReference type="Gene3D" id="3.40.50.2020">
    <property type="match status" value="1"/>
</dbReference>
<feature type="binding site" evidence="7 10">
    <location>
        <position position="437"/>
    </location>
    <ligand>
        <name>[4Fe-4S] cluster</name>
        <dbReference type="ChEBI" id="CHEBI:49883"/>
    </ligand>
</feature>
<keyword evidence="6 7" id="KW-0315">Glutamine amidotransferase</keyword>
<dbReference type="GO" id="GO:0006189">
    <property type="term" value="P:'de novo' IMP biosynthetic process"/>
    <property type="evidence" value="ECO:0007669"/>
    <property type="project" value="UniProtKB-UniRule"/>
</dbReference>
<comment type="function">
    <text evidence="7">Catalyzes the formation of phosphoribosylamine from phosphoribosylpyrophosphate (PRPP) and glutamine.</text>
</comment>
<dbReference type="Pfam" id="PF13522">
    <property type="entry name" value="GATase_6"/>
    <property type="match status" value="1"/>
</dbReference>
<dbReference type="InterPro" id="IPR017932">
    <property type="entry name" value="GATase_2_dom"/>
</dbReference>
<evidence type="ECO:0000256" key="2">
    <source>
        <dbReference type="ARBA" id="ARBA00010138"/>
    </source>
</evidence>
<keyword evidence="7 10" id="KW-0479">Metal-binding</keyword>
<comment type="pathway">
    <text evidence="1 7 8">Purine metabolism; IMP biosynthesis via de novo pathway; N(1)-(5-phospho-D-ribosyl)glycinamide from 5-phospho-alpha-D-ribose 1-diphosphate: step 1/2.</text>
</comment>
<dbReference type="AlphaFoldDB" id="A0A2J0LKN4"/>
<dbReference type="InterPro" id="IPR035584">
    <property type="entry name" value="PurF_N"/>
</dbReference>
<dbReference type="GO" id="GO:0009113">
    <property type="term" value="P:purine nucleobase biosynthetic process"/>
    <property type="evidence" value="ECO:0007669"/>
    <property type="project" value="UniProtKB-UniRule"/>
</dbReference>
<reference evidence="12 13" key="1">
    <citation type="submission" date="2017-09" db="EMBL/GenBank/DDBJ databases">
        <title>Depth-based differentiation of microbial function through sediment-hosted aquifers and enrichment of novel symbionts in the deep terrestrial subsurface.</title>
        <authorList>
            <person name="Probst A.J."/>
            <person name="Ladd B."/>
            <person name="Jarett J.K."/>
            <person name="Geller-Mcgrath D.E."/>
            <person name="Sieber C.M."/>
            <person name="Emerson J.B."/>
            <person name="Anantharaman K."/>
            <person name="Thomas B.C."/>
            <person name="Malmstrom R."/>
            <person name="Stieglmeier M."/>
            <person name="Klingl A."/>
            <person name="Woyke T."/>
            <person name="Ryan C.M."/>
            <person name="Banfield J.F."/>
        </authorList>
    </citation>
    <scope>NUCLEOTIDE SEQUENCE [LARGE SCALE GENOMIC DNA]</scope>
    <source>
        <strain evidence="12">CG12_big_fil_rev_8_21_14_0_65_43_15</strain>
    </source>
</reference>
<dbReference type="PANTHER" id="PTHR11907">
    <property type="entry name" value="AMIDOPHOSPHORIBOSYLTRANSFERASE"/>
    <property type="match status" value="1"/>
</dbReference>
<accession>A0A2J0LKN4</accession>
<feature type="active site" description="Nucleophile" evidence="7 9">
    <location>
        <position position="2"/>
    </location>
</feature>
<evidence type="ECO:0000256" key="9">
    <source>
        <dbReference type="PIRSR" id="PIRSR000485-1"/>
    </source>
</evidence>
<dbReference type="NCBIfam" id="TIGR01134">
    <property type="entry name" value="purF"/>
    <property type="match status" value="1"/>
</dbReference>
<feature type="domain" description="Glutamine amidotransferase type-2" evidence="11">
    <location>
        <begin position="2"/>
        <end position="220"/>
    </location>
</feature>
<keyword evidence="3 7" id="KW-0328">Glycosyltransferase</keyword>
<evidence type="ECO:0000256" key="3">
    <source>
        <dbReference type="ARBA" id="ARBA00022676"/>
    </source>
</evidence>
<evidence type="ECO:0000256" key="4">
    <source>
        <dbReference type="ARBA" id="ARBA00022679"/>
    </source>
</evidence>
<dbReference type="GO" id="GO:0051539">
    <property type="term" value="F:4 iron, 4 sulfur cluster binding"/>
    <property type="evidence" value="ECO:0007669"/>
    <property type="project" value="UniProtKB-KW"/>
</dbReference>
<evidence type="ECO:0000256" key="10">
    <source>
        <dbReference type="PIRSR" id="PIRSR000485-3"/>
    </source>
</evidence>
<evidence type="ECO:0000256" key="1">
    <source>
        <dbReference type="ARBA" id="ARBA00005209"/>
    </source>
</evidence>
<evidence type="ECO:0000259" key="11">
    <source>
        <dbReference type="PROSITE" id="PS51278"/>
    </source>
</evidence>
<dbReference type="SUPFAM" id="SSF53271">
    <property type="entry name" value="PRTase-like"/>
    <property type="match status" value="1"/>
</dbReference>
<dbReference type="PIRSF" id="PIRSF000485">
    <property type="entry name" value="Amd_phspho_trans"/>
    <property type="match status" value="1"/>
</dbReference>